<dbReference type="InterPro" id="IPR029045">
    <property type="entry name" value="ClpP/crotonase-like_dom_sf"/>
</dbReference>
<dbReference type="AlphaFoldDB" id="A0A4U1JKR8"/>
<evidence type="ECO:0000313" key="3">
    <source>
        <dbReference type="EMBL" id="TKD13187.1"/>
    </source>
</evidence>
<evidence type="ECO:0000259" key="2">
    <source>
        <dbReference type="Pfam" id="PF03572"/>
    </source>
</evidence>
<dbReference type="SUPFAM" id="SSF52096">
    <property type="entry name" value="ClpP/crotonase"/>
    <property type="match status" value="1"/>
</dbReference>
<evidence type="ECO:0000256" key="1">
    <source>
        <dbReference type="SAM" id="MobiDB-lite"/>
    </source>
</evidence>
<dbReference type="Proteomes" id="UP000309215">
    <property type="component" value="Unassembled WGS sequence"/>
</dbReference>
<organism evidence="3 4">
    <name type="scientific">Polyangium fumosum</name>
    <dbReference type="NCBI Taxonomy" id="889272"/>
    <lineage>
        <taxon>Bacteria</taxon>
        <taxon>Pseudomonadati</taxon>
        <taxon>Myxococcota</taxon>
        <taxon>Polyangia</taxon>
        <taxon>Polyangiales</taxon>
        <taxon>Polyangiaceae</taxon>
        <taxon>Polyangium</taxon>
    </lineage>
</organism>
<dbReference type="Pfam" id="PF03572">
    <property type="entry name" value="Peptidase_S41"/>
    <property type="match status" value="1"/>
</dbReference>
<accession>A0A4U1JKR8</accession>
<dbReference type="GO" id="GO:0006508">
    <property type="term" value="P:proteolysis"/>
    <property type="evidence" value="ECO:0007669"/>
    <property type="project" value="InterPro"/>
</dbReference>
<feature type="region of interest" description="Disordered" evidence="1">
    <location>
        <begin position="24"/>
        <end position="60"/>
    </location>
</feature>
<dbReference type="PROSITE" id="PS51257">
    <property type="entry name" value="PROKAR_LIPOPROTEIN"/>
    <property type="match status" value="1"/>
</dbReference>
<protein>
    <recommendedName>
        <fullName evidence="2">Tail specific protease domain-containing protein</fullName>
    </recommendedName>
</protein>
<dbReference type="OrthoDB" id="5482247at2"/>
<dbReference type="EMBL" id="SSMQ01000001">
    <property type="protein sequence ID" value="TKD13187.1"/>
    <property type="molecule type" value="Genomic_DNA"/>
</dbReference>
<name>A0A4U1JKR8_9BACT</name>
<dbReference type="InterPro" id="IPR005151">
    <property type="entry name" value="Tail-specific_protease"/>
</dbReference>
<keyword evidence="4" id="KW-1185">Reference proteome</keyword>
<sequence>MNRTVLFTAGTMAAAFLSIQGCSSDPAAGPGPSDGTPDGGVPDGGEPDGSPPAGDCDAQGATRCDDGKVSTCELIGGSLNWSGAAYCPDNQICKGSACEPATEKQQKQAAAVDQYADDLRDYTGYDQGLDFPAMKKEARRILFLGDESDYALAKAVRHVFRGVPQGHTSIGFGPNDWSACMTREANVPLRGTSWYGVCARAAGDASIITFAADNNPMGLKPGDQVVKVTTANGDVWQSPGFLDRIGQEPICDGSLPSKSARDDYAASNLFALLNTGATIDVIASDGTTKTITVPERTANYISCFDALRRPSRTKLFESSQRADGVVVMIVPTLGNHADHPFPQDFTVENYRTWVAEGIDLIRNELLKYSDIKGLVWDIRGNGGGSQELGIALIGSDLLGSTEGAFANCYARVPASDPPAFTTGEVEYPFPYQAFADEPLPSVGFTGKQVLLVDGTAYSAADWMVHAAKKAGIMIVGHASAGAYGYSTGDSYVTKHIAPAEGVHAGILSFISGAHCVDTATGESMEGNAPIDVVVDFKASDLAAGIDTQLEAAAALAK</sequence>
<dbReference type="GO" id="GO:0008236">
    <property type="term" value="F:serine-type peptidase activity"/>
    <property type="evidence" value="ECO:0007669"/>
    <property type="project" value="InterPro"/>
</dbReference>
<feature type="compositionally biased region" description="Low complexity" evidence="1">
    <location>
        <begin position="24"/>
        <end position="36"/>
    </location>
</feature>
<feature type="domain" description="Tail specific protease" evidence="2">
    <location>
        <begin position="364"/>
        <end position="486"/>
    </location>
</feature>
<reference evidence="3 4" key="1">
    <citation type="submission" date="2019-04" db="EMBL/GenBank/DDBJ databases">
        <authorList>
            <person name="Li Y."/>
            <person name="Wang J."/>
        </authorList>
    </citation>
    <scope>NUCLEOTIDE SEQUENCE [LARGE SCALE GENOMIC DNA]</scope>
    <source>
        <strain evidence="3 4">DSM 14668</strain>
    </source>
</reference>
<gene>
    <name evidence="3" type="ORF">E8A74_01125</name>
</gene>
<comment type="caution">
    <text evidence="3">The sequence shown here is derived from an EMBL/GenBank/DDBJ whole genome shotgun (WGS) entry which is preliminary data.</text>
</comment>
<dbReference type="Gene3D" id="3.90.226.10">
    <property type="entry name" value="2-enoyl-CoA Hydratase, Chain A, domain 1"/>
    <property type="match status" value="1"/>
</dbReference>
<proteinExistence type="predicted"/>
<evidence type="ECO:0000313" key="4">
    <source>
        <dbReference type="Proteomes" id="UP000309215"/>
    </source>
</evidence>